<name>A0A151Z4P4_TIELA</name>
<dbReference type="AlphaFoldDB" id="A0A151Z4P4"/>
<evidence type="ECO:0000313" key="2">
    <source>
        <dbReference type="Proteomes" id="UP000076078"/>
    </source>
</evidence>
<protein>
    <submittedName>
        <fullName evidence="1">Uncharacterized protein</fullName>
    </submittedName>
</protein>
<dbReference type="Proteomes" id="UP000076078">
    <property type="component" value="Unassembled WGS sequence"/>
</dbReference>
<gene>
    <name evidence="1" type="ORF">DLAC_10492</name>
</gene>
<dbReference type="OMA" id="ICAPKNS"/>
<sequence length="283" mass="32258">MIKIKKINEVHVAPIKLPKPPKHILGSDLFNQVSANILICAPKNSGKTVVVKKILDECAGKDTNVIIFCGTVNNDPSWLEIKKDLSKKKISLISFTSIFDDKLNLVEALIKALQQGNVKDNPSVDNKLEPLRKPGSQLILTNSDDLKKINGDNGIPVIEKKPKNVSPDYIIVFDDISNELKDKSIPKLMKIHRHFSSKIIISTQSWKDTSSSIRKGNLDYLLLFKNINEETLDTIHQELSITIPLRMFKEMYYHATSEIYHFFLIDRNGQFRKDFDSQYEIPE</sequence>
<dbReference type="OrthoDB" id="22296at2759"/>
<dbReference type="InterPro" id="IPR027417">
    <property type="entry name" value="P-loop_NTPase"/>
</dbReference>
<organism evidence="1 2">
    <name type="scientific">Tieghemostelium lacteum</name>
    <name type="common">Slime mold</name>
    <name type="synonym">Dictyostelium lacteum</name>
    <dbReference type="NCBI Taxonomy" id="361077"/>
    <lineage>
        <taxon>Eukaryota</taxon>
        <taxon>Amoebozoa</taxon>
        <taxon>Evosea</taxon>
        <taxon>Eumycetozoa</taxon>
        <taxon>Dictyostelia</taxon>
        <taxon>Dictyosteliales</taxon>
        <taxon>Raperosteliaceae</taxon>
        <taxon>Tieghemostelium</taxon>
    </lineage>
</organism>
<evidence type="ECO:0000313" key="1">
    <source>
        <dbReference type="EMBL" id="KYQ88911.1"/>
    </source>
</evidence>
<dbReference type="Gene3D" id="3.40.50.300">
    <property type="entry name" value="P-loop containing nucleotide triphosphate hydrolases"/>
    <property type="match status" value="1"/>
</dbReference>
<proteinExistence type="predicted"/>
<reference evidence="1 2" key="1">
    <citation type="submission" date="2015-12" db="EMBL/GenBank/DDBJ databases">
        <title>Dictyostelia acquired genes for synthesis and detection of signals that induce cell-type specialization by lateral gene transfer from prokaryotes.</title>
        <authorList>
            <person name="Gloeckner G."/>
            <person name="Schaap P."/>
        </authorList>
    </citation>
    <scope>NUCLEOTIDE SEQUENCE [LARGE SCALE GENOMIC DNA]</scope>
    <source>
        <strain evidence="1 2">TK</strain>
    </source>
</reference>
<dbReference type="InParanoid" id="A0A151Z4P4"/>
<dbReference type="EMBL" id="LODT01000046">
    <property type="protein sequence ID" value="KYQ88911.1"/>
    <property type="molecule type" value="Genomic_DNA"/>
</dbReference>
<dbReference type="SUPFAM" id="SSF52540">
    <property type="entry name" value="P-loop containing nucleoside triphosphate hydrolases"/>
    <property type="match status" value="1"/>
</dbReference>
<comment type="caution">
    <text evidence="1">The sequence shown here is derived from an EMBL/GenBank/DDBJ whole genome shotgun (WGS) entry which is preliminary data.</text>
</comment>
<accession>A0A151Z4P4</accession>
<keyword evidence="2" id="KW-1185">Reference proteome</keyword>